<dbReference type="Proteomes" id="UP001208771">
    <property type="component" value="Unassembled WGS sequence"/>
</dbReference>
<dbReference type="PROSITE" id="PS51186">
    <property type="entry name" value="GNAT"/>
    <property type="match status" value="1"/>
</dbReference>
<evidence type="ECO:0000256" key="2">
    <source>
        <dbReference type="ARBA" id="ARBA00023315"/>
    </source>
</evidence>
<dbReference type="GO" id="GO:0016747">
    <property type="term" value="F:acyltransferase activity, transferring groups other than amino-acyl groups"/>
    <property type="evidence" value="ECO:0007669"/>
    <property type="project" value="InterPro"/>
</dbReference>
<organism evidence="4 5">
    <name type="scientific">Ectorhizobium quercum</name>
    <dbReference type="NCBI Taxonomy" id="2965071"/>
    <lineage>
        <taxon>Bacteria</taxon>
        <taxon>Pseudomonadati</taxon>
        <taxon>Pseudomonadota</taxon>
        <taxon>Alphaproteobacteria</taxon>
        <taxon>Hyphomicrobiales</taxon>
        <taxon>Rhizobiaceae</taxon>
        <taxon>Ectorhizobium</taxon>
    </lineage>
</organism>
<accession>A0AAE3SUT1</accession>
<comment type="caution">
    <text evidence="4">The sequence shown here is derived from an EMBL/GenBank/DDBJ whole genome shotgun (WGS) entry which is preliminary data.</text>
</comment>
<dbReference type="PANTHER" id="PTHR43877">
    <property type="entry name" value="AMINOALKYLPHOSPHONATE N-ACETYLTRANSFERASE-RELATED-RELATED"/>
    <property type="match status" value="1"/>
</dbReference>
<gene>
    <name evidence="4" type="ORF">NOF55_07975</name>
</gene>
<keyword evidence="2" id="KW-0012">Acyltransferase</keyword>
<evidence type="ECO:0000313" key="5">
    <source>
        <dbReference type="Proteomes" id="UP001208771"/>
    </source>
</evidence>
<dbReference type="Gene3D" id="3.40.630.30">
    <property type="match status" value="1"/>
</dbReference>
<evidence type="ECO:0000259" key="3">
    <source>
        <dbReference type="PROSITE" id="PS51186"/>
    </source>
</evidence>
<dbReference type="CDD" id="cd04301">
    <property type="entry name" value="NAT_SF"/>
    <property type="match status" value="1"/>
</dbReference>
<proteinExistence type="predicted"/>
<dbReference type="AlphaFoldDB" id="A0AAE3SUT1"/>
<dbReference type="SUPFAM" id="SSF55729">
    <property type="entry name" value="Acyl-CoA N-acyltransferases (Nat)"/>
    <property type="match status" value="1"/>
</dbReference>
<name>A0AAE3SUT1_9HYPH</name>
<dbReference type="EMBL" id="JANFPI010000002">
    <property type="protein sequence ID" value="MCX8997043.1"/>
    <property type="molecule type" value="Genomic_DNA"/>
</dbReference>
<dbReference type="Pfam" id="PF00583">
    <property type="entry name" value="Acetyltransf_1"/>
    <property type="match status" value="1"/>
</dbReference>
<dbReference type="InterPro" id="IPR016181">
    <property type="entry name" value="Acyl_CoA_acyltransferase"/>
</dbReference>
<keyword evidence="1" id="KW-0808">Transferase</keyword>
<evidence type="ECO:0000313" key="4">
    <source>
        <dbReference type="EMBL" id="MCX8997043.1"/>
    </source>
</evidence>
<dbReference type="InterPro" id="IPR050832">
    <property type="entry name" value="Bact_Acetyltransf"/>
</dbReference>
<keyword evidence="5" id="KW-1185">Reference proteome</keyword>
<protein>
    <submittedName>
        <fullName evidence="4">GNAT family N-acetyltransferase</fullName>
    </submittedName>
</protein>
<sequence length="182" mass="19989">MTSPAPSISTGKTVELRRLAASDSITELTDLLHRAYARLAAMGLRYMATHQSETVTLERIDQGECYVAVAEGRLVGTIVFKEAARTAGSPWLDRPEIASLGQFAVDPGLQAQGLGRRLLDFVEGRARQTGAREIALDTAEPATHLVQWYGRCGYRLIEHVRWSHTNYRSVIMSKPLGPAVTP</sequence>
<evidence type="ECO:0000256" key="1">
    <source>
        <dbReference type="ARBA" id="ARBA00022679"/>
    </source>
</evidence>
<dbReference type="RefSeq" id="WP_306410812.1">
    <property type="nucleotide sequence ID" value="NZ_JANFPI010000002.1"/>
</dbReference>
<dbReference type="InterPro" id="IPR000182">
    <property type="entry name" value="GNAT_dom"/>
</dbReference>
<feature type="domain" description="N-acetyltransferase" evidence="3">
    <location>
        <begin position="14"/>
        <end position="177"/>
    </location>
</feature>
<dbReference type="PANTHER" id="PTHR43877:SF2">
    <property type="entry name" value="AMINOALKYLPHOSPHONATE N-ACETYLTRANSFERASE-RELATED"/>
    <property type="match status" value="1"/>
</dbReference>
<reference evidence="4" key="1">
    <citation type="submission" date="2022-07" db="EMBL/GenBank/DDBJ databases">
        <title>Ectorhizobium quercum gen.nov., sp. nov.</title>
        <authorList>
            <person name="Ma T."/>
            <person name="Li Y."/>
        </authorList>
    </citation>
    <scope>NUCLEOTIDE SEQUENCE</scope>
    <source>
        <strain evidence="4">BDR2-2</strain>
    </source>
</reference>